<dbReference type="EMBL" id="MNVC01000020">
    <property type="protein sequence ID" value="OIO19481.1"/>
    <property type="molecule type" value="Genomic_DNA"/>
</dbReference>
<accession>A0A1J4U869</accession>
<dbReference type="AlphaFoldDB" id="A0A1J4U869"/>
<dbReference type="Proteomes" id="UP000181941">
    <property type="component" value="Unassembled WGS sequence"/>
</dbReference>
<protein>
    <submittedName>
        <fullName evidence="2">Uncharacterized protein</fullName>
    </submittedName>
</protein>
<gene>
    <name evidence="2" type="ORF">AUJ23_02035</name>
</gene>
<keyword evidence="1" id="KW-0175">Coiled coil</keyword>
<evidence type="ECO:0000313" key="3">
    <source>
        <dbReference type="Proteomes" id="UP000181941"/>
    </source>
</evidence>
<organism evidence="2 3">
    <name type="scientific">Candidatus Magasanikbacteria bacterium CG1_02_32_51</name>
    <dbReference type="NCBI Taxonomy" id="1805238"/>
    <lineage>
        <taxon>Bacteria</taxon>
        <taxon>Candidatus Magasanikiibacteriota</taxon>
    </lineage>
</organism>
<evidence type="ECO:0000256" key="1">
    <source>
        <dbReference type="SAM" id="Coils"/>
    </source>
</evidence>
<reference evidence="2 3" key="1">
    <citation type="journal article" date="2016" name="Environ. Microbiol.">
        <title>Genomic resolution of a cold subsurface aquifer community provides metabolic insights for novel microbes adapted to high CO concentrations.</title>
        <authorList>
            <person name="Probst A.J."/>
            <person name="Castelle C.J."/>
            <person name="Singh A."/>
            <person name="Brown C.T."/>
            <person name="Anantharaman K."/>
            <person name="Sharon I."/>
            <person name="Hug L.A."/>
            <person name="Burstein D."/>
            <person name="Emerson J.B."/>
            <person name="Thomas B.C."/>
            <person name="Banfield J.F."/>
        </authorList>
    </citation>
    <scope>NUCLEOTIDE SEQUENCE [LARGE SCALE GENOMIC DNA]</scope>
    <source>
        <strain evidence="2">CG1_02_32_51</strain>
    </source>
</reference>
<comment type="caution">
    <text evidence="2">The sequence shown here is derived from an EMBL/GenBank/DDBJ whole genome shotgun (WGS) entry which is preliminary data.</text>
</comment>
<feature type="coiled-coil region" evidence="1">
    <location>
        <begin position="85"/>
        <end position="112"/>
    </location>
</feature>
<evidence type="ECO:0000313" key="2">
    <source>
        <dbReference type="EMBL" id="OIO19481.1"/>
    </source>
</evidence>
<name>A0A1J4U869_9BACT</name>
<sequence>MEEQNKLDQVLDLVVELNNKVSSLDSKVSSLDSKLEDFKIETAKNFEEVKTDLNNFVEHTTETLATKNEITEEFFTAKQEREDNYNSLNNEIKNNGKKIDDLNIKLKDLDKRDFDDTNANIQDIVELKKSVKTLEKQPA</sequence>
<proteinExistence type="predicted"/>